<dbReference type="Pfam" id="PF07944">
    <property type="entry name" value="Beta-AFase-like_GH127_cat"/>
    <property type="match status" value="1"/>
</dbReference>
<dbReference type="InterPro" id="IPR049174">
    <property type="entry name" value="Beta-AFase-like"/>
</dbReference>
<dbReference type="STRING" id="797516.HMPREF9104_02422"/>
<dbReference type="PANTHER" id="PTHR43465:SF2">
    <property type="entry name" value="DUF1680 DOMAIN PROTEIN (AFU_ORTHOLOGUE AFUA_1G08910)"/>
    <property type="match status" value="1"/>
</dbReference>
<gene>
    <name evidence="2" type="ORF">HMPREF9104_02422</name>
</gene>
<dbReference type="Proteomes" id="UP000005025">
    <property type="component" value="Unassembled WGS sequence"/>
</dbReference>
<evidence type="ECO:0000313" key="2">
    <source>
        <dbReference type="EMBL" id="EHO49710.1"/>
    </source>
</evidence>
<dbReference type="EMBL" id="AGRJ01000211">
    <property type="protein sequence ID" value="EHO49710.1"/>
    <property type="molecule type" value="Genomic_DNA"/>
</dbReference>
<organism evidence="2 3">
    <name type="scientific">Lentilactobacillus kisonensis F0435</name>
    <dbReference type="NCBI Taxonomy" id="797516"/>
    <lineage>
        <taxon>Bacteria</taxon>
        <taxon>Bacillati</taxon>
        <taxon>Bacillota</taxon>
        <taxon>Bacilli</taxon>
        <taxon>Lactobacillales</taxon>
        <taxon>Lactobacillaceae</taxon>
        <taxon>Lentilactobacillus</taxon>
    </lineage>
</organism>
<dbReference type="AlphaFoldDB" id="H1LII1"/>
<feature type="domain" description="Non-reducing end beta-L-arabinofuranosidase-like GH127 catalytic" evidence="1">
    <location>
        <begin position="11"/>
        <end position="153"/>
    </location>
</feature>
<dbReference type="PANTHER" id="PTHR43465">
    <property type="entry name" value="DUF1680 DOMAIN PROTEIN (AFU_ORTHOLOGUE AFUA_1G08910)"/>
    <property type="match status" value="1"/>
</dbReference>
<evidence type="ECO:0000259" key="1">
    <source>
        <dbReference type="Pfam" id="PF07944"/>
    </source>
</evidence>
<accession>H1LII1</accession>
<dbReference type="PATRIC" id="fig|797516.3.peg.2172"/>
<dbReference type="HOGENOM" id="CLU_1347487_0_0_9"/>
<evidence type="ECO:0000313" key="3">
    <source>
        <dbReference type="Proteomes" id="UP000005025"/>
    </source>
</evidence>
<comment type="caution">
    <text evidence="2">The sequence shown here is derived from an EMBL/GenBank/DDBJ whole genome shotgun (WGS) entry which is preliminary data.</text>
</comment>
<reference evidence="2 3" key="1">
    <citation type="submission" date="2011-09" db="EMBL/GenBank/DDBJ databases">
        <authorList>
            <person name="Weinstock G."/>
            <person name="Sodergren E."/>
            <person name="Clifton S."/>
            <person name="Fulton L."/>
            <person name="Fulton B."/>
            <person name="Courtney L."/>
            <person name="Fronick C."/>
            <person name="Harrison M."/>
            <person name="Strong C."/>
            <person name="Farmer C."/>
            <person name="Delahaunty K."/>
            <person name="Markovic C."/>
            <person name="Hall O."/>
            <person name="Minx P."/>
            <person name="Tomlinson C."/>
            <person name="Mitreva M."/>
            <person name="Hou S."/>
            <person name="Chen J."/>
            <person name="Wollam A."/>
            <person name="Pepin K.H."/>
            <person name="Johnson M."/>
            <person name="Bhonagiri V."/>
            <person name="Zhang X."/>
            <person name="Suruliraj S."/>
            <person name="Warren W."/>
            <person name="Chinwalla A."/>
            <person name="Mardis E.R."/>
            <person name="Wilson R.K."/>
        </authorList>
    </citation>
    <scope>NUCLEOTIDE SEQUENCE [LARGE SCALE GENOMIC DNA]</scope>
    <source>
        <strain evidence="2 3">F0435</strain>
    </source>
</reference>
<sequence>MQVYTTPKLNKVKVTSDFWKRYRELVVKEVLPYQWKVMNDEADISISEDPQNNGQDKNSHAIANLKIAAGQMKGHHYGFPFQDTDVYKWLEAAAYSFGYHPNPDLKKITDNLIDLIADAQEDDGYLSTYFQIDAPERKFKRLQQSHELNKEWVITLKRGLLTIMKLAMKRLWILQSAWLTASTKTSALKKVRFTVTMVTQKLN</sequence>
<proteinExistence type="predicted"/>
<name>H1LII1_9LACO</name>
<dbReference type="InterPro" id="IPR012878">
    <property type="entry name" value="Beta-AFase-like_GH127_cat"/>
</dbReference>
<protein>
    <recommendedName>
        <fullName evidence="1">Non-reducing end beta-L-arabinofuranosidase-like GH127 catalytic domain-containing protein</fullName>
    </recommendedName>
</protein>